<dbReference type="InterPro" id="IPR022060">
    <property type="entry name" value="DUF3616"/>
</dbReference>
<dbReference type="AlphaFoldDB" id="A0A564FSX5"/>
<sequence>MTDRRSAQARSPARSFAQLALACLVALAAPASGSLAAEREATWKVSGKLYGEPDEDEPEKPKESKKARDVSGIACATDTGFPRVCLVADDESQGAQVVILREGELIAGRFIRLIDASHKDKPLELDAEGVAYADGAFYVIGSHGRPRHEKGHKEAKNEASTKATRHLFRIRLDVNSVNLETGKFEGKPEIEGTSALFPIIADIPALKAFYDKPLEDGGLTIEGVAVRDGRLYAGLRGPVLNDGNASIVSVPLAGLFEGKPSSGTLAKVPLGADSRGQPRGVRDLVAVPDGFLVLAGPMLDPDNDEVATADYTIFSWNGRDGLHKRRDLDAGCDAVKPEALLPLDQKDGRLRVLLLFDGPKEGAPRTVTLNP</sequence>
<gene>
    <name evidence="4" type="ORF">IFDJLNFL_1952</name>
    <name evidence="5" type="ORF">MTDSW087_00590</name>
</gene>
<feature type="domain" description="DUF3616" evidence="3">
    <location>
        <begin position="114"/>
        <end position="361"/>
    </location>
</feature>
<reference evidence="4" key="2">
    <citation type="journal article" date="2021" name="Front. Microbiol.">
        <title>Comprehensive Comparative Genomics and Phenotyping of Methylobacterium Species.</title>
        <authorList>
            <person name="Alessa O."/>
            <person name="Ogura Y."/>
            <person name="Fujitani Y."/>
            <person name="Takami H."/>
            <person name="Hayashi T."/>
            <person name="Sahin N."/>
            <person name="Tani A."/>
        </authorList>
    </citation>
    <scope>NUCLEOTIDE SEQUENCE</scope>
    <source>
        <strain evidence="4">DSM 22415</strain>
    </source>
</reference>
<evidence type="ECO:0000313" key="6">
    <source>
        <dbReference type="Proteomes" id="UP000401717"/>
    </source>
</evidence>
<protein>
    <recommendedName>
        <fullName evidence="3">DUF3616 domain-containing protein</fullName>
    </recommendedName>
</protein>
<dbReference type="EMBL" id="BPQI01000048">
    <property type="protein sequence ID" value="GJD56060.1"/>
    <property type="molecule type" value="Genomic_DNA"/>
</dbReference>
<evidence type="ECO:0000259" key="3">
    <source>
        <dbReference type="Pfam" id="PF12275"/>
    </source>
</evidence>
<dbReference type="EMBL" id="CABFVH010000002">
    <property type="protein sequence ID" value="VUF10918.1"/>
    <property type="molecule type" value="Genomic_DNA"/>
</dbReference>
<dbReference type="Proteomes" id="UP000401717">
    <property type="component" value="Unassembled WGS sequence"/>
</dbReference>
<reference evidence="5 6" key="1">
    <citation type="submission" date="2019-06" db="EMBL/GenBank/DDBJ databases">
        <authorList>
            <person name="Rodrigo-Torres L."/>
            <person name="Arahal R. D."/>
            <person name="Lucena T."/>
        </authorList>
    </citation>
    <scope>NUCLEOTIDE SEQUENCE [LARGE SCALE GENOMIC DNA]</scope>
    <source>
        <strain evidence="5 6">SW08-7</strain>
    </source>
</reference>
<evidence type="ECO:0000313" key="5">
    <source>
        <dbReference type="EMBL" id="VUF10918.1"/>
    </source>
</evidence>
<reference evidence="4" key="3">
    <citation type="submission" date="2021-08" db="EMBL/GenBank/DDBJ databases">
        <authorList>
            <person name="Tani A."/>
            <person name="Ola A."/>
            <person name="Ogura Y."/>
            <person name="Katsura K."/>
            <person name="Hayashi T."/>
        </authorList>
    </citation>
    <scope>NUCLEOTIDE SEQUENCE</scope>
    <source>
        <strain evidence="4">DSM 22415</strain>
    </source>
</reference>
<feature type="chain" id="PRO_5021784225" description="DUF3616 domain-containing protein" evidence="2">
    <location>
        <begin position="37"/>
        <end position="371"/>
    </location>
</feature>
<name>A0A564FSX5_9HYPH</name>
<dbReference type="RefSeq" id="WP_186383715.1">
    <property type="nucleotide sequence ID" value="NZ_BPQI01000048.1"/>
</dbReference>
<organism evidence="5 6">
    <name type="scientific">Methylobacterium dankookense</name>
    <dbReference type="NCBI Taxonomy" id="560405"/>
    <lineage>
        <taxon>Bacteria</taxon>
        <taxon>Pseudomonadati</taxon>
        <taxon>Pseudomonadota</taxon>
        <taxon>Alphaproteobacteria</taxon>
        <taxon>Hyphomicrobiales</taxon>
        <taxon>Methylobacteriaceae</taxon>
        <taxon>Methylobacterium</taxon>
    </lineage>
</organism>
<feature type="compositionally biased region" description="Basic and acidic residues" evidence="1">
    <location>
        <begin position="59"/>
        <end position="69"/>
    </location>
</feature>
<keyword evidence="2" id="KW-0732">Signal</keyword>
<dbReference type="Proteomes" id="UP001055303">
    <property type="component" value="Unassembled WGS sequence"/>
</dbReference>
<feature type="signal peptide" evidence="2">
    <location>
        <begin position="1"/>
        <end position="36"/>
    </location>
</feature>
<feature type="region of interest" description="Disordered" evidence="1">
    <location>
        <begin position="48"/>
        <end position="69"/>
    </location>
</feature>
<keyword evidence="7" id="KW-1185">Reference proteome</keyword>
<proteinExistence type="predicted"/>
<evidence type="ECO:0000313" key="7">
    <source>
        <dbReference type="Proteomes" id="UP001055303"/>
    </source>
</evidence>
<dbReference type="Pfam" id="PF12275">
    <property type="entry name" value="DUF3616"/>
    <property type="match status" value="1"/>
</dbReference>
<evidence type="ECO:0000256" key="2">
    <source>
        <dbReference type="SAM" id="SignalP"/>
    </source>
</evidence>
<evidence type="ECO:0000313" key="4">
    <source>
        <dbReference type="EMBL" id="GJD56060.1"/>
    </source>
</evidence>
<accession>A0A564FSX5</accession>
<evidence type="ECO:0000256" key="1">
    <source>
        <dbReference type="SAM" id="MobiDB-lite"/>
    </source>
</evidence>